<dbReference type="InterPro" id="IPR052336">
    <property type="entry name" value="MlaD_Phospholipid_Transporter"/>
</dbReference>
<dbReference type="InterPro" id="IPR005693">
    <property type="entry name" value="Mce"/>
</dbReference>
<sequence>MLTPLVKRQIVFFTVLSVIAFVILGWYYARLPALAGIGQYNLTVQLPASGGLYRTSNVTYRGITIGKVTDVQPTVNGARATLSIGDRYKVPIDASANVHSVSPIGEQYLDLVSEGDPGEYFSPGQTITKATVPSPIGPTLDAVDRGLSALPADKIDSLLEETTQAIGGLGPALRRLVDSTQAIVGDFQTNISDVNDIIQYSAPVIDSQVDSGDSIERWVRNLDVLAAQTNQQDATVKRVLAQAAPAADLVNDVFSDVSETLPMTLANSEVVLDLLKRHRAGLEQGLTLLPVAASGQQSVLVPYPGKVALAGNVGFNQPPPCMTGFLPPAQWRSPADLRPEPPPVDAMYCKIPQDASTHVRGVRNIPCADVPGKRAATPRECRDESPYVPLGTNPWYGDPNQILNCPAPAARCDQPVLPGQVIPAPSINNGLNPLPADQLPPPTPPVSDPLSPAGSGTVQCVGQQPNQCTYTPTVPAATYDHSNAVVTLPDGAVYSVKHGQNLGNHGWKAMLAPVG</sequence>
<evidence type="ECO:0000259" key="3">
    <source>
        <dbReference type="Pfam" id="PF02470"/>
    </source>
</evidence>
<feature type="region of interest" description="Disordered" evidence="1">
    <location>
        <begin position="433"/>
        <end position="456"/>
    </location>
</feature>
<dbReference type="GO" id="GO:0005576">
    <property type="term" value="C:extracellular region"/>
    <property type="evidence" value="ECO:0007669"/>
    <property type="project" value="TreeGrafter"/>
</dbReference>
<dbReference type="OrthoDB" id="4741753at2"/>
<dbReference type="PANTHER" id="PTHR33371">
    <property type="entry name" value="INTERMEMBRANE PHOSPHOLIPID TRANSPORT SYSTEM BINDING PROTEIN MLAD-RELATED"/>
    <property type="match status" value="1"/>
</dbReference>
<dbReference type="AlphaFoldDB" id="A0A1E3S387"/>
<evidence type="ECO:0000256" key="2">
    <source>
        <dbReference type="SAM" id="Phobius"/>
    </source>
</evidence>
<dbReference type="RefSeq" id="WP_069403280.1">
    <property type="nucleotide sequence ID" value="NZ_MIGZ01000002.1"/>
</dbReference>
<dbReference type="PANTHER" id="PTHR33371:SF16">
    <property type="entry name" value="MCE-FAMILY PROTEIN MCE3F"/>
    <property type="match status" value="1"/>
</dbReference>
<dbReference type="NCBIfam" id="TIGR00996">
    <property type="entry name" value="Mtu_fam_mce"/>
    <property type="match status" value="1"/>
</dbReference>
<dbReference type="Pfam" id="PF11887">
    <property type="entry name" value="Mce4_CUP1"/>
    <property type="match status" value="1"/>
</dbReference>
<name>A0A1E3S387_9MYCO</name>
<evidence type="ECO:0000313" key="5">
    <source>
        <dbReference type="EMBL" id="ODQ96534.1"/>
    </source>
</evidence>
<keyword evidence="6" id="KW-1185">Reference proteome</keyword>
<protein>
    <submittedName>
        <fullName evidence="5">Mammalian cell entry protein</fullName>
    </submittedName>
</protein>
<evidence type="ECO:0000313" key="6">
    <source>
        <dbReference type="Proteomes" id="UP000094243"/>
    </source>
</evidence>
<proteinExistence type="predicted"/>
<keyword evidence="2" id="KW-1133">Transmembrane helix</keyword>
<gene>
    <name evidence="5" type="ORF">BHQ17_00575</name>
</gene>
<organism evidence="5 6">
    <name type="scientific">Mycolicibacterium holsaticum</name>
    <dbReference type="NCBI Taxonomy" id="152142"/>
    <lineage>
        <taxon>Bacteria</taxon>
        <taxon>Bacillati</taxon>
        <taxon>Actinomycetota</taxon>
        <taxon>Actinomycetes</taxon>
        <taxon>Mycobacteriales</taxon>
        <taxon>Mycobacteriaceae</taxon>
        <taxon>Mycolicibacterium</taxon>
    </lineage>
</organism>
<feature type="domain" description="Mce/MlaD" evidence="3">
    <location>
        <begin position="39"/>
        <end position="112"/>
    </location>
</feature>
<dbReference type="Pfam" id="PF02470">
    <property type="entry name" value="MlaD"/>
    <property type="match status" value="1"/>
</dbReference>
<dbReference type="Proteomes" id="UP000094243">
    <property type="component" value="Unassembled WGS sequence"/>
</dbReference>
<evidence type="ECO:0000256" key="1">
    <source>
        <dbReference type="SAM" id="MobiDB-lite"/>
    </source>
</evidence>
<dbReference type="InterPro" id="IPR003399">
    <property type="entry name" value="Mce/MlaD"/>
</dbReference>
<feature type="transmembrane region" description="Helical" evidence="2">
    <location>
        <begin position="12"/>
        <end position="29"/>
    </location>
</feature>
<accession>A0A1E3S387</accession>
<dbReference type="EMBL" id="MIGZ01000002">
    <property type="protein sequence ID" value="ODQ96534.1"/>
    <property type="molecule type" value="Genomic_DNA"/>
</dbReference>
<reference evidence="6" key="1">
    <citation type="submission" date="2016-09" db="EMBL/GenBank/DDBJ databases">
        <authorList>
            <person name="Greninger A.L."/>
            <person name="Jerome K.R."/>
            <person name="Mcnair B."/>
            <person name="Wallis C."/>
            <person name="Fang F."/>
        </authorList>
    </citation>
    <scope>NUCLEOTIDE SEQUENCE [LARGE SCALE GENOMIC DNA]</scope>
    <source>
        <strain evidence="6">M7</strain>
    </source>
</reference>
<feature type="domain" description="Mammalian cell entry C-terminal" evidence="4">
    <location>
        <begin position="123"/>
        <end position="282"/>
    </location>
</feature>
<keyword evidence="2" id="KW-0812">Transmembrane</keyword>
<comment type="caution">
    <text evidence="5">The sequence shown here is derived from an EMBL/GenBank/DDBJ whole genome shotgun (WGS) entry which is preliminary data.</text>
</comment>
<dbReference type="InterPro" id="IPR024516">
    <property type="entry name" value="Mce_C"/>
</dbReference>
<feature type="compositionally biased region" description="Pro residues" evidence="1">
    <location>
        <begin position="438"/>
        <end position="447"/>
    </location>
</feature>
<evidence type="ECO:0000259" key="4">
    <source>
        <dbReference type="Pfam" id="PF11887"/>
    </source>
</evidence>
<keyword evidence="2" id="KW-0472">Membrane</keyword>